<dbReference type="InterPro" id="IPR036914">
    <property type="entry name" value="MGS-like_dom_sf"/>
</dbReference>
<dbReference type="PANTHER" id="PTHR11692:SF0">
    <property type="entry name" value="BIFUNCTIONAL PURINE BIOSYNTHESIS PROTEIN ATIC"/>
    <property type="match status" value="1"/>
</dbReference>
<dbReference type="HAMAP" id="MF_00139">
    <property type="entry name" value="PurH"/>
    <property type="match status" value="1"/>
</dbReference>
<dbReference type="Gene3D" id="3.40.50.1380">
    <property type="entry name" value="Methylglyoxal synthase-like domain"/>
    <property type="match status" value="1"/>
</dbReference>
<dbReference type="EMBL" id="AP019368">
    <property type="protein sequence ID" value="BBH54163.1"/>
    <property type="molecule type" value="Genomic_DNA"/>
</dbReference>
<dbReference type="GO" id="GO:0003937">
    <property type="term" value="F:IMP cyclohydrolase activity"/>
    <property type="evidence" value="ECO:0007669"/>
    <property type="project" value="UniProtKB-UniRule"/>
</dbReference>
<organism evidence="10 11">
    <name type="scientific">Fluviispira sanaruensis</name>
    <dbReference type="NCBI Taxonomy" id="2493639"/>
    <lineage>
        <taxon>Bacteria</taxon>
        <taxon>Pseudomonadati</taxon>
        <taxon>Bdellovibrionota</taxon>
        <taxon>Oligoflexia</taxon>
        <taxon>Silvanigrellales</taxon>
        <taxon>Silvanigrellaceae</taxon>
        <taxon>Fluviispira</taxon>
    </lineage>
</organism>
<dbReference type="Pfam" id="PF02142">
    <property type="entry name" value="MGS"/>
    <property type="match status" value="1"/>
</dbReference>
<dbReference type="GO" id="GO:0005829">
    <property type="term" value="C:cytosol"/>
    <property type="evidence" value="ECO:0007669"/>
    <property type="project" value="TreeGrafter"/>
</dbReference>
<dbReference type="InterPro" id="IPR002695">
    <property type="entry name" value="PurH-like"/>
</dbReference>
<evidence type="ECO:0000256" key="6">
    <source>
        <dbReference type="ARBA" id="ARBA00022801"/>
    </source>
</evidence>
<reference evidence="10 11" key="1">
    <citation type="submission" date="2018-12" db="EMBL/GenBank/DDBJ databases">
        <title>Rubrispira sanarue gen. nov., sp., nov., a member of the order Silvanigrellales, isolated from a brackish lake in Hamamatsu Japan.</title>
        <authorList>
            <person name="Maejima Y."/>
            <person name="Iino T."/>
            <person name="Muraguchi Y."/>
            <person name="Fukuda K."/>
            <person name="Nojiri H."/>
            <person name="Ohkuma M."/>
            <person name="Moriuchi R."/>
            <person name="Dohra H."/>
            <person name="Kimbara K."/>
            <person name="Shintani M."/>
        </authorList>
    </citation>
    <scope>NUCLEOTIDE SEQUENCE [LARGE SCALE GENOMIC DNA]</scope>
    <source>
        <strain evidence="10 11">RF1110005</strain>
    </source>
</reference>
<name>A0A4P2VLD4_FLUSA</name>
<dbReference type="KEGG" id="sbf:JCM31447_26210"/>
<evidence type="ECO:0000256" key="1">
    <source>
        <dbReference type="ARBA" id="ARBA00004844"/>
    </source>
</evidence>
<dbReference type="Proteomes" id="UP000291236">
    <property type="component" value="Chromosome"/>
</dbReference>
<dbReference type="RefSeq" id="WP_130611396.1">
    <property type="nucleotide sequence ID" value="NZ_AP019368.1"/>
</dbReference>
<protein>
    <recommendedName>
        <fullName evidence="8">Bifunctional purine biosynthesis protein PurH</fullName>
    </recommendedName>
    <domain>
        <recommendedName>
            <fullName evidence="8">Phosphoribosylaminoimidazolecarboxamide formyltransferase</fullName>
            <ecNumber evidence="8">2.1.2.3</ecNumber>
        </recommendedName>
        <alternativeName>
            <fullName evidence="8">AICAR transformylase</fullName>
        </alternativeName>
    </domain>
    <domain>
        <recommendedName>
            <fullName evidence="8">IMP cyclohydrolase</fullName>
            <ecNumber evidence="8">3.5.4.10</ecNumber>
        </recommendedName>
        <alternativeName>
            <fullName evidence="8">ATIC</fullName>
        </alternativeName>
        <alternativeName>
            <fullName evidence="8">IMP synthase</fullName>
        </alternativeName>
        <alternativeName>
            <fullName evidence="8">Inosinicase</fullName>
        </alternativeName>
    </domain>
</protein>
<dbReference type="Gene3D" id="3.40.140.20">
    <property type="match status" value="2"/>
</dbReference>
<proteinExistence type="inferred from homology"/>
<evidence type="ECO:0000256" key="8">
    <source>
        <dbReference type="HAMAP-Rule" id="MF_00139"/>
    </source>
</evidence>
<comment type="pathway">
    <text evidence="2 8">Purine metabolism; IMP biosynthesis via de novo pathway; 5-formamido-1-(5-phospho-D-ribosyl)imidazole-4-carboxamide from 5-amino-1-(5-phospho-D-ribosyl)imidazole-4-carboxamide (10-formyl THF route): step 1/1.</text>
</comment>
<comment type="similarity">
    <text evidence="3 8">Belongs to the PurH family.</text>
</comment>
<dbReference type="PANTHER" id="PTHR11692">
    <property type="entry name" value="BIFUNCTIONAL PURINE BIOSYNTHESIS PROTEIN PURH"/>
    <property type="match status" value="1"/>
</dbReference>
<comment type="pathway">
    <text evidence="1 8">Purine metabolism; IMP biosynthesis via de novo pathway; IMP from 5-formamido-1-(5-phospho-D-ribosyl)imidazole-4-carboxamide: step 1/1.</text>
</comment>
<evidence type="ECO:0000313" key="11">
    <source>
        <dbReference type="Proteomes" id="UP000291236"/>
    </source>
</evidence>
<dbReference type="NCBIfam" id="NF002049">
    <property type="entry name" value="PRK00881.1"/>
    <property type="match status" value="1"/>
</dbReference>
<comment type="catalytic activity">
    <reaction evidence="8">
        <text>(6R)-10-formyltetrahydrofolate + 5-amino-1-(5-phospho-beta-D-ribosyl)imidazole-4-carboxamide = 5-formamido-1-(5-phospho-D-ribosyl)imidazole-4-carboxamide + (6S)-5,6,7,8-tetrahydrofolate</text>
        <dbReference type="Rhea" id="RHEA:22192"/>
        <dbReference type="ChEBI" id="CHEBI:57453"/>
        <dbReference type="ChEBI" id="CHEBI:58467"/>
        <dbReference type="ChEBI" id="CHEBI:58475"/>
        <dbReference type="ChEBI" id="CHEBI:195366"/>
        <dbReference type="EC" id="2.1.2.3"/>
    </reaction>
</comment>
<evidence type="ECO:0000259" key="9">
    <source>
        <dbReference type="PROSITE" id="PS51855"/>
    </source>
</evidence>
<dbReference type="PIRSF" id="PIRSF000414">
    <property type="entry name" value="AICARFT_IMPCHas"/>
    <property type="match status" value="1"/>
</dbReference>
<dbReference type="InterPro" id="IPR024051">
    <property type="entry name" value="AICAR_Tfase_dup_dom_sf"/>
</dbReference>
<dbReference type="OrthoDB" id="5288157at2"/>
<keyword evidence="7 8" id="KW-0511">Multifunctional enzyme</keyword>
<dbReference type="InterPro" id="IPR011607">
    <property type="entry name" value="MGS-like_dom"/>
</dbReference>
<feature type="domain" description="MGS-like" evidence="9">
    <location>
        <begin position="10"/>
        <end position="160"/>
    </location>
</feature>
<dbReference type="FunFam" id="3.40.50.1380:FF:000001">
    <property type="entry name" value="Bifunctional purine biosynthesis protein PurH"/>
    <property type="match status" value="1"/>
</dbReference>
<dbReference type="SUPFAM" id="SSF53927">
    <property type="entry name" value="Cytidine deaminase-like"/>
    <property type="match status" value="1"/>
</dbReference>
<dbReference type="CDD" id="cd01421">
    <property type="entry name" value="IMPCH"/>
    <property type="match status" value="1"/>
</dbReference>
<dbReference type="EC" id="3.5.4.10" evidence="8"/>
<keyword evidence="5 8" id="KW-0658">Purine biosynthesis</keyword>
<dbReference type="GO" id="GO:0006189">
    <property type="term" value="P:'de novo' IMP biosynthetic process"/>
    <property type="evidence" value="ECO:0007669"/>
    <property type="project" value="UniProtKB-UniRule"/>
</dbReference>
<evidence type="ECO:0000256" key="4">
    <source>
        <dbReference type="ARBA" id="ARBA00022679"/>
    </source>
</evidence>
<dbReference type="Pfam" id="PF01808">
    <property type="entry name" value="AICARFT_IMPCHas"/>
    <property type="match status" value="1"/>
</dbReference>
<evidence type="ECO:0000256" key="5">
    <source>
        <dbReference type="ARBA" id="ARBA00022755"/>
    </source>
</evidence>
<keyword evidence="6 8" id="KW-0378">Hydrolase</keyword>
<dbReference type="GO" id="GO:0004643">
    <property type="term" value="F:phosphoribosylaminoimidazolecarboxamide formyltransferase activity"/>
    <property type="evidence" value="ECO:0007669"/>
    <property type="project" value="UniProtKB-UniRule"/>
</dbReference>
<dbReference type="AlphaFoldDB" id="A0A4P2VLD4"/>
<dbReference type="PROSITE" id="PS51855">
    <property type="entry name" value="MGS"/>
    <property type="match status" value="1"/>
</dbReference>
<dbReference type="SMART" id="SM00798">
    <property type="entry name" value="AICARFT_IMPCHas"/>
    <property type="match status" value="1"/>
</dbReference>
<evidence type="ECO:0000313" key="10">
    <source>
        <dbReference type="EMBL" id="BBH54163.1"/>
    </source>
</evidence>
<gene>
    <name evidence="8" type="primary">purH</name>
    <name evidence="10" type="ORF">JCM31447_26210</name>
</gene>
<evidence type="ECO:0000256" key="7">
    <source>
        <dbReference type="ARBA" id="ARBA00023268"/>
    </source>
</evidence>
<comment type="domain">
    <text evidence="8">The IMP cyclohydrolase activity resides in the N-terminal region.</text>
</comment>
<evidence type="ECO:0000256" key="2">
    <source>
        <dbReference type="ARBA" id="ARBA00004954"/>
    </source>
</evidence>
<dbReference type="SUPFAM" id="SSF52335">
    <property type="entry name" value="Methylglyoxal synthase-like"/>
    <property type="match status" value="1"/>
</dbReference>
<dbReference type="InterPro" id="IPR016193">
    <property type="entry name" value="Cytidine_deaminase-like"/>
</dbReference>
<accession>A0A4P2VLD4</accession>
<keyword evidence="4 8" id="KW-0808">Transferase</keyword>
<dbReference type="UniPathway" id="UPA00074">
    <property type="reaction ID" value="UER00133"/>
</dbReference>
<dbReference type="SMART" id="SM00851">
    <property type="entry name" value="MGS"/>
    <property type="match status" value="1"/>
</dbReference>
<evidence type="ECO:0000256" key="3">
    <source>
        <dbReference type="ARBA" id="ARBA00007667"/>
    </source>
</evidence>
<keyword evidence="11" id="KW-1185">Reference proteome</keyword>
<dbReference type="EC" id="2.1.2.3" evidence="8"/>
<comment type="catalytic activity">
    <reaction evidence="8">
        <text>IMP + H2O = 5-formamido-1-(5-phospho-D-ribosyl)imidazole-4-carboxamide</text>
        <dbReference type="Rhea" id="RHEA:18445"/>
        <dbReference type="ChEBI" id="CHEBI:15377"/>
        <dbReference type="ChEBI" id="CHEBI:58053"/>
        <dbReference type="ChEBI" id="CHEBI:58467"/>
        <dbReference type="EC" id="3.5.4.10"/>
    </reaction>
</comment>
<sequence length="552" mass="60869">MSHYSATLSQPVKDLVKVRRALLSVSDKNGLKELCVFLNKIGCQLVATSSTYKAIIDFGLPCLTVDSITKFPEILGGRVKTLHPKIFGGILAREYLESDLADMKEHEIEIFDLVVCNLYPFQEVLNKGVESEELVENIDIGGVSLLRAAAKNHASISILTDVKDYKSLVENIVENNGSVSLALRRQLAIKALRETASYDELIAASLESSFKVENCLTHKIGPVRAENVKAIDSLPENICLSLNKIQSLRYGENPHQQAAFYRLSDMQAHDVCSLVNMKCFHGKELSYNNMLDIEHIIRLASDLKDKCAAIILKHNTPCGVGISDISISDAYSLAFESDPVSPFGGIVCLTKKVTVELAKKLYETFLEVVIAPEFDNEALQLLQKKKNLRLATYDSLLPLSNKTIFTHVQGGFLAQSANDIVIDKSKVTYPTLLKPNEEIFAALEFGMTVVKHVRSNAIVLANAKQTLSIAGGFTNRVDAVHNCLNKNRLSLDNAILASDAFFPFADSIDIIHKYGIKHIVQPGGSVQDAEVIKACDKYGISMLFTGSRHFKH</sequence>